<organism evidence="2 3">
    <name type="scientific">Plakobranchus ocellatus</name>
    <dbReference type="NCBI Taxonomy" id="259542"/>
    <lineage>
        <taxon>Eukaryota</taxon>
        <taxon>Metazoa</taxon>
        <taxon>Spiralia</taxon>
        <taxon>Lophotrochozoa</taxon>
        <taxon>Mollusca</taxon>
        <taxon>Gastropoda</taxon>
        <taxon>Heterobranchia</taxon>
        <taxon>Euthyneura</taxon>
        <taxon>Panpulmonata</taxon>
        <taxon>Sacoglossa</taxon>
        <taxon>Placobranchoidea</taxon>
        <taxon>Plakobranchidae</taxon>
        <taxon>Plakobranchus</taxon>
    </lineage>
</organism>
<feature type="compositionally biased region" description="Basic and acidic residues" evidence="1">
    <location>
        <begin position="39"/>
        <end position="49"/>
    </location>
</feature>
<feature type="compositionally biased region" description="Basic and acidic residues" evidence="1">
    <location>
        <begin position="72"/>
        <end position="81"/>
    </location>
</feature>
<comment type="caution">
    <text evidence="2">The sequence shown here is derived from an EMBL/GenBank/DDBJ whole genome shotgun (WGS) entry which is preliminary data.</text>
</comment>
<accession>A0AAV3YQ52</accession>
<sequence>MIQIHTQTNTSYGIQLRVTLCYRYSDCPPRRSTKQANRHRIESSEESRKTTATTNYTTVSSTGYNNSSSRNNSEDTSERKMGSPNGSVSTRSGSSQDVSHIFSVSSS</sequence>
<proteinExistence type="predicted"/>
<feature type="compositionally biased region" description="Polar residues" evidence="1">
    <location>
        <begin position="84"/>
        <end position="107"/>
    </location>
</feature>
<feature type="region of interest" description="Disordered" evidence="1">
    <location>
        <begin position="26"/>
        <end position="107"/>
    </location>
</feature>
<protein>
    <submittedName>
        <fullName evidence="2">Uncharacterized protein</fullName>
    </submittedName>
</protein>
<dbReference type="Proteomes" id="UP000735302">
    <property type="component" value="Unassembled WGS sequence"/>
</dbReference>
<dbReference type="AlphaFoldDB" id="A0AAV3YQ52"/>
<feature type="compositionally biased region" description="Low complexity" evidence="1">
    <location>
        <begin position="50"/>
        <end position="71"/>
    </location>
</feature>
<evidence type="ECO:0000313" key="2">
    <source>
        <dbReference type="EMBL" id="GFN85153.1"/>
    </source>
</evidence>
<evidence type="ECO:0000313" key="3">
    <source>
        <dbReference type="Proteomes" id="UP000735302"/>
    </source>
</evidence>
<dbReference type="EMBL" id="BLXT01001370">
    <property type="protein sequence ID" value="GFN85153.1"/>
    <property type="molecule type" value="Genomic_DNA"/>
</dbReference>
<evidence type="ECO:0000256" key="1">
    <source>
        <dbReference type="SAM" id="MobiDB-lite"/>
    </source>
</evidence>
<reference evidence="2 3" key="1">
    <citation type="journal article" date="2021" name="Elife">
        <title>Chloroplast acquisition without the gene transfer in kleptoplastic sea slugs, Plakobranchus ocellatus.</title>
        <authorList>
            <person name="Maeda T."/>
            <person name="Takahashi S."/>
            <person name="Yoshida T."/>
            <person name="Shimamura S."/>
            <person name="Takaki Y."/>
            <person name="Nagai Y."/>
            <person name="Toyoda A."/>
            <person name="Suzuki Y."/>
            <person name="Arimoto A."/>
            <person name="Ishii H."/>
            <person name="Satoh N."/>
            <person name="Nishiyama T."/>
            <person name="Hasebe M."/>
            <person name="Maruyama T."/>
            <person name="Minagawa J."/>
            <person name="Obokata J."/>
            <person name="Shigenobu S."/>
        </authorList>
    </citation>
    <scope>NUCLEOTIDE SEQUENCE [LARGE SCALE GENOMIC DNA]</scope>
</reference>
<keyword evidence="3" id="KW-1185">Reference proteome</keyword>
<name>A0AAV3YQ52_9GAST</name>
<gene>
    <name evidence="2" type="ORF">PoB_001165900</name>
</gene>